<keyword evidence="1" id="KW-0793">Thylakoid</keyword>
<dbReference type="GO" id="GO:0030089">
    <property type="term" value="C:phycobilisome"/>
    <property type="evidence" value="ECO:0007669"/>
    <property type="project" value="UniProtKB-UniRule"/>
</dbReference>
<dbReference type="InterPro" id="IPR015233">
    <property type="entry name" value="Orange_carotenoid-bd_N"/>
</dbReference>
<dbReference type="EMBL" id="BLAY01000223">
    <property type="protein sequence ID" value="GET43449.1"/>
    <property type="molecule type" value="Genomic_DNA"/>
</dbReference>
<keyword evidence="4" id="KW-1185">Reference proteome</keyword>
<keyword evidence="1" id="KW-0605">Phycobilisome</keyword>
<comment type="similarity">
    <text evidence="1">Belongs to the orange carotenoid-binding protein family.</text>
</comment>
<keyword evidence="1" id="KW-0472">Membrane</keyword>
<dbReference type="AlphaFoldDB" id="A0AAV3WNM9"/>
<evidence type="ECO:0000313" key="4">
    <source>
        <dbReference type="Proteomes" id="UP001050975"/>
    </source>
</evidence>
<name>A0AAV3WNM9_9CYAN</name>
<evidence type="ECO:0000256" key="1">
    <source>
        <dbReference type="PROSITE-ProRule" id="PRU01109"/>
    </source>
</evidence>
<dbReference type="Pfam" id="PF09150">
    <property type="entry name" value="Carot_N"/>
    <property type="match status" value="1"/>
</dbReference>
<gene>
    <name evidence="3" type="ORF">MiSe_82730</name>
</gene>
<dbReference type="InterPro" id="IPR036917">
    <property type="entry name" value="Orange_carotenoid-bd_N_sf"/>
</dbReference>
<evidence type="ECO:0000259" key="2">
    <source>
        <dbReference type="PROSITE" id="PS51773"/>
    </source>
</evidence>
<reference evidence="3" key="1">
    <citation type="submission" date="2019-10" db="EMBL/GenBank/DDBJ databases">
        <title>Draft genome sequece of Microseira wollei NIES-4236.</title>
        <authorList>
            <person name="Yamaguchi H."/>
            <person name="Suzuki S."/>
            <person name="Kawachi M."/>
        </authorList>
    </citation>
    <scope>NUCLEOTIDE SEQUENCE</scope>
    <source>
        <strain evidence="3">NIES-4236</strain>
    </source>
</reference>
<keyword evidence="1" id="KW-0042">Antenna complex</keyword>
<evidence type="ECO:0000313" key="3">
    <source>
        <dbReference type="EMBL" id="GET43449.1"/>
    </source>
</evidence>
<comment type="caution">
    <text evidence="3">The sequence shown here is derived from an EMBL/GenBank/DDBJ whole genome shotgun (WGS) entry which is preliminary data.</text>
</comment>
<dbReference type="GO" id="GO:0031404">
    <property type="term" value="F:chloride ion binding"/>
    <property type="evidence" value="ECO:0007669"/>
    <property type="project" value="InterPro"/>
</dbReference>
<sequence length="90" mass="10053">MISSQNTIQSQALSEKNKKLVQAFEGLGTDEKLALLYLIYEKMGNSITPAAPTATEPELAPLLLPSLGKNNYLINREDTKNTKKEEERCR</sequence>
<dbReference type="Gene3D" id="1.10.2090.10">
    <property type="entry name" value="Orange carotenoid-binding protein, N-terminal domain"/>
    <property type="match status" value="1"/>
</dbReference>
<keyword evidence="1" id="KW-0157">Chromophore</keyword>
<dbReference type="SUPFAM" id="SSF81930">
    <property type="entry name" value="Orange carotenoid protein, N-terminal domain"/>
    <property type="match status" value="1"/>
</dbReference>
<accession>A0AAV3WNM9</accession>
<proteinExistence type="inferred from homology"/>
<protein>
    <recommendedName>
        <fullName evidence="2">OCP N-terminal domain-containing protein</fullName>
    </recommendedName>
</protein>
<dbReference type="PROSITE" id="PS51773">
    <property type="entry name" value="OCP_N"/>
    <property type="match status" value="1"/>
</dbReference>
<dbReference type="GO" id="GO:0016037">
    <property type="term" value="P:light absorption"/>
    <property type="evidence" value="ECO:0007669"/>
    <property type="project" value="UniProtKB-UniRule"/>
</dbReference>
<dbReference type="Proteomes" id="UP001050975">
    <property type="component" value="Unassembled WGS sequence"/>
</dbReference>
<organism evidence="3 4">
    <name type="scientific">Microseira wollei NIES-4236</name>
    <dbReference type="NCBI Taxonomy" id="2530354"/>
    <lineage>
        <taxon>Bacteria</taxon>
        <taxon>Bacillati</taxon>
        <taxon>Cyanobacteriota</taxon>
        <taxon>Cyanophyceae</taxon>
        <taxon>Oscillatoriophycideae</taxon>
        <taxon>Aerosakkonematales</taxon>
        <taxon>Aerosakkonemataceae</taxon>
        <taxon>Microseira</taxon>
    </lineage>
</organism>
<feature type="domain" description="OCP N-terminal" evidence="2">
    <location>
        <begin position="14"/>
        <end position="90"/>
    </location>
</feature>